<dbReference type="InterPro" id="IPR010182">
    <property type="entry name" value="ArgE/DapE"/>
</dbReference>
<evidence type="ECO:0000256" key="8">
    <source>
        <dbReference type="ARBA" id="ARBA00022801"/>
    </source>
</evidence>
<keyword evidence="7" id="KW-0479">Metal-binding</keyword>
<dbReference type="Gene3D" id="3.30.70.360">
    <property type="match status" value="1"/>
</dbReference>
<evidence type="ECO:0000256" key="12">
    <source>
        <dbReference type="SAM" id="MobiDB-lite"/>
    </source>
</evidence>
<comment type="caution">
    <text evidence="14">The sequence shown here is derived from an EMBL/GenBank/DDBJ whole genome shotgun (WGS) entry which is preliminary data.</text>
</comment>
<proteinExistence type="inferred from homology"/>
<feature type="region of interest" description="Disordered" evidence="12">
    <location>
        <begin position="1"/>
        <end position="21"/>
    </location>
</feature>
<dbReference type="InterPro" id="IPR036264">
    <property type="entry name" value="Bact_exopeptidase_dim_dom"/>
</dbReference>
<comment type="catalytic activity">
    <reaction evidence="11">
        <text>N-succinyl-(2S,6S)-2,6-diaminopimelate + H2O = (2S,6S)-2,6-diaminopimelate + succinate</text>
        <dbReference type="Rhea" id="RHEA:22608"/>
        <dbReference type="ChEBI" id="CHEBI:15377"/>
        <dbReference type="ChEBI" id="CHEBI:30031"/>
        <dbReference type="ChEBI" id="CHEBI:57609"/>
        <dbReference type="ChEBI" id="CHEBI:58087"/>
        <dbReference type="EC" id="3.5.1.18"/>
    </reaction>
</comment>
<keyword evidence="15" id="KW-1185">Reference proteome</keyword>
<evidence type="ECO:0000256" key="10">
    <source>
        <dbReference type="ARBA" id="ARBA00023285"/>
    </source>
</evidence>
<keyword evidence="8" id="KW-0378">Hydrolase</keyword>
<gene>
    <name evidence="14" type="ORF">GCM10023082_41320</name>
</gene>
<dbReference type="InterPro" id="IPR002933">
    <property type="entry name" value="Peptidase_M20"/>
</dbReference>
<dbReference type="InterPro" id="IPR050072">
    <property type="entry name" value="Peptidase_M20A"/>
</dbReference>
<comment type="cofactor">
    <cofactor evidence="1">
        <name>Co(2+)</name>
        <dbReference type="ChEBI" id="CHEBI:48828"/>
    </cofactor>
</comment>
<protein>
    <recommendedName>
        <fullName evidence="6">Probable succinyl-diaminopimelate desuccinylase</fullName>
        <ecNumber evidence="5">3.5.1.18</ecNumber>
    </recommendedName>
</protein>
<evidence type="ECO:0000256" key="9">
    <source>
        <dbReference type="ARBA" id="ARBA00022833"/>
    </source>
</evidence>
<dbReference type="InterPro" id="IPR011650">
    <property type="entry name" value="Peptidase_M20_dimer"/>
</dbReference>
<feature type="domain" description="Peptidase M20 dimerisation" evidence="13">
    <location>
        <begin position="198"/>
        <end position="302"/>
    </location>
</feature>
<evidence type="ECO:0000256" key="5">
    <source>
        <dbReference type="ARBA" id="ARBA00011921"/>
    </source>
</evidence>
<dbReference type="SUPFAM" id="SSF53187">
    <property type="entry name" value="Zn-dependent exopeptidases"/>
    <property type="match status" value="1"/>
</dbReference>
<evidence type="ECO:0000313" key="15">
    <source>
        <dbReference type="Proteomes" id="UP001499884"/>
    </source>
</evidence>
<dbReference type="Pfam" id="PF07687">
    <property type="entry name" value="M20_dimer"/>
    <property type="match status" value="1"/>
</dbReference>
<keyword evidence="9" id="KW-0862">Zinc</keyword>
<dbReference type="Gene3D" id="3.40.630.10">
    <property type="entry name" value="Zn peptidases"/>
    <property type="match status" value="1"/>
</dbReference>
<dbReference type="RefSeq" id="WP_345649477.1">
    <property type="nucleotide sequence ID" value="NZ_BAABEP010000030.1"/>
</dbReference>
<dbReference type="NCBIfam" id="TIGR01910">
    <property type="entry name" value="DapE-ArgE"/>
    <property type="match status" value="1"/>
</dbReference>
<evidence type="ECO:0000256" key="4">
    <source>
        <dbReference type="ARBA" id="ARBA00006247"/>
    </source>
</evidence>
<accession>A0ABP7FJS8</accession>
<evidence type="ECO:0000256" key="2">
    <source>
        <dbReference type="ARBA" id="ARBA00001947"/>
    </source>
</evidence>
<evidence type="ECO:0000256" key="1">
    <source>
        <dbReference type="ARBA" id="ARBA00001941"/>
    </source>
</evidence>
<comment type="pathway">
    <text evidence="3">Amino-acid biosynthesis; L-lysine biosynthesis via DAP pathway; LL-2,6-diaminopimelate from (S)-tetrahydrodipicolinate (succinylase route): step 3/3.</text>
</comment>
<comment type="similarity">
    <text evidence="4">Belongs to the peptidase M20A family.</text>
</comment>
<organism evidence="14 15">
    <name type="scientific">Streptomyces tremellae</name>
    <dbReference type="NCBI Taxonomy" id="1124239"/>
    <lineage>
        <taxon>Bacteria</taxon>
        <taxon>Bacillati</taxon>
        <taxon>Actinomycetota</taxon>
        <taxon>Actinomycetes</taxon>
        <taxon>Kitasatosporales</taxon>
        <taxon>Streptomycetaceae</taxon>
        <taxon>Streptomyces</taxon>
    </lineage>
</organism>
<dbReference type="PROSITE" id="PS00758">
    <property type="entry name" value="ARGE_DAPE_CPG2_1"/>
    <property type="match status" value="1"/>
</dbReference>
<evidence type="ECO:0000256" key="3">
    <source>
        <dbReference type="ARBA" id="ARBA00005130"/>
    </source>
</evidence>
<dbReference type="Proteomes" id="UP001499884">
    <property type="component" value="Unassembled WGS sequence"/>
</dbReference>
<evidence type="ECO:0000256" key="6">
    <source>
        <dbReference type="ARBA" id="ARBA00016853"/>
    </source>
</evidence>
<dbReference type="Pfam" id="PF01546">
    <property type="entry name" value="Peptidase_M20"/>
    <property type="match status" value="1"/>
</dbReference>
<name>A0ABP7FJS8_9ACTN</name>
<dbReference type="CDD" id="cd08659">
    <property type="entry name" value="M20_ArgE_DapE-like"/>
    <property type="match status" value="1"/>
</dbReference>
<evidence type="ECO:0000313" key="14">
    <source>
        <dbReference type="EMBL" id="GAA3739997.1"/>
    </source>
</evidence>
<comment type="cofactor">
    <cofactor evidence="2">
        <name>Zn(2+)</name>
        <dbReference type="ChEBI" id="CHEBI:29105"/>
    </cofactor>
</comment>
<dbReference type="SUPFAM" id="SSF55031">
    <property type="entry name" value="Bacterial exopeptidase dimerisation domain"/>
    <property type="match status" value="1"/>
</dbReference>
<dbReference type="EMBL" id="BAABEP010000030">
    <property type="protein sequence ID" value="GAA3739997.1"/>
    <property type="molecule type" value="Genomic_DNA"/>
</dbReference>
<evidence type="ECO:0000256" key="11">
    <source>
        <dbReference type="ARBA" id="ARBA00051301"/>
    </source>
</evidence>
<sequence length="416" mass="41867">MTSAPFSPPAASPPGAKPGDRHVSEVLGLLTALVACDSTTPTGEEESTAELLAAPLAGAGYAVDIARLAPGRVNLTARRQFGTGGPSVMLNSHLDVVPAGSGWTSPPFEPAVREGRLYGRGAADAKGPLAAMACAAVELARAEHAGTAAVNGEIVFSAVSQEEGDSMGARHLVSALRELGRLPDAVIVGEPTGMRLLTAHKGSVRPVIEVTGVSAHAATPRAGVNAITGAAALIALLEEYAASLAGPGHPLLGAPSCTPVLISGGEAPNAVPERCRITLDRRLLPGETQESVLAEVGTVLGAFNAGGHGATAAVAECAPSTGGPSETPSDHPFVQLCRAALASAGADDSLGGLTVNCDMTHFRAAGVPALVCGPGRLEVMHAVDEHVVIEELEESVGQYRAILARALGARGPAWAS</sequence>
<dbReference type="PANTHER" id="PTHR43808">
    <property type="entry name" value="ACETYLORNITHINE DEACETYLASE"/>
    <property type="match status" value="1"/>
</dbReference>
<dbReference type="EC" id="3.5.1.18" evidence="5"/>
<reference evidence="15" key="1">
    <citation type="journal article" date="2019" name="Int. J. Syst. Evol. Microbiol.">
        <title>The Global Catalogue of Microorganisms (GCM) 10K type strain sequencing project: providing services to taxonomists for standard genome sequencing and annotation.</title>
        <authorList>
            <consortium name="The Broad Institute Genomics Platform"/>
            <consortium name="The Broad Institute Genome Sequencing Center for Infectious Disease"/>
            <person name="Wu L."/>
            <person name="Ma J."/>
        </authorList>
    </citation>
    <scope>NUCLEOTIDE SEQUENCE [LARGE SCALE GENOMIC DNA]</scope>
    <source>
        <strain evidence="15">JCM 30846</strain>
    </source>
</reference>
<feature type="compositionally biased region" description="Pro residues" evidence="12">
    <location>
        <begin position="1"/>
        <end position="16"/>
    </location>
</feature>
<dbReference type="InterPro" id="IPR001261">
    <property type="entry name" value="ArgE/DapE_CS"/>
</dbReference>
<evidence type="ECO:0000259" key="13">
    <source>
        <dbReference type="Pfam" id="PF07687"/>
    </source>
</evidence>
<evidence type="ECO:0000256" key="7">
    <source>
        <dbReference type="ARBA" id="ARBA00022723"/>
    </source>
</evidence>
<keyword evidence="10" id="KW-0170">Cobalt</keyword>